<dbReference type="SUPFAM" id="SSF64268">
    <property type="entry name" value="PX domain"/>
    <property type="match status" value="1"/>
</dbReference>
<dbReference type="InterPro" id="IPR001849">
    <property type="entry name" value="PH_domain"/>
</dbReference>
<reference evidence="4" key="1">
    <citation type="submission" date="2020-01" db="EMBL/GenBank/DDBJ databases">
        <title>Development of genomics and gene disruption for Polysphondylium violaceum indicates a role for the polyketide synthase stlB in stalk morphogenesis.</title>
        <authorList>
            <person name="Narita B."/>
            <person name="Kawabe Y."/>
            <person name="Kin K."/>
            <person name="Saito T."/>
            <person name="Gibbs R."/>
            <person name="Kuspa A."/>
            <person name="Muzny D."/>
            <person name="Queller D."/>
            <person name="Richards S."/>
            <person name="Strassman J."/>
            <person name="Sucgang R."/>
            <person name="Worley K."/>
            <person name="Schaap P."/>
        </authorList>
    </citation>
    <scope>NUCLEOTIDE SEQUENCE</scope>
    <source>
        <strain evidence="4">QSvi11</strain>
    </source>
</reference>
<name>A0A8J4Q055_9MYCE</name>
<dbReference type="InterPro" id="IPR036871">
    <property type="entry name" value="PX_dom_sf"/>
</dbReference>
<feature type="compositionally biased region" description="Polar residues" evidence="1">
    <location>
        <begin position="343"/>
        <end position="358"/>
    </location>
</feature>
<dbReference type="GO" id="GO:0035091">
    <property type="term" value="F:phosphatidylinositol binding"/>
    <property type="evidence" value="ECO:0007669"/>
    <property type="project" value="InterPro"/>
</dbReference>
<dbReference type="SMART" id="SM00312">
    <property type="entry name" value="PX"/>
    <property type="match status" value="1"/>
</dbReference>
<feature type="region of interest" description="Disordered" evidence="1">
    <location>
        <begin position="243"/>
        <end position="277"/>
    </location>
</feature>
<feature type="compositionally biased region" description="Low complexity" evidence="1">
    <location>
        <begin position="445"/>
        <end position="464"/>
    </location>
</feature>
<accession>A0A8J4Q055</accession>
<evidence type="ECO:0000259" key="3">
    <source>
        <dbReference type="PROSITE" id="PS50195"/>
    </source>
</evidence>
<sequence>MEDDEFFTVKEGVLLLEEQTYNSSTKDGKKVFTEKRVCLVSEAGCIILYYSDIKNKSFETANFLSVVGCSLSHTDNSMSFELNVSSNQTVKFHCLNVNDRDQWVKALSKYTTSLPVKSRGISLPELKNNTNVSGSPNNVHHRNFNQSAPSLVSTAAVVAAADSPSCYLTASNNTTNHNHSDINSLASSSLTQSKRDWPDSDFIVELFPNVEVSVIVDALEFCGGDTDEVISLLSTQTRLSYQGDLNSFSPKGIRKRQQQLQQQQQQNQHAQQLTQQQQDQLLHNLQDGNELLHATLQSINNHQMNSYSSSSSTASLTALSPSLIWQPQSIRDNFLNDARNSLTSSGNQLNSSSPIYNQNDDCDSFDEESSNEDNSDEIKDNIDVVAFESKLVIGKKVQNCNDSNNSNSESCNIQKQNNNNNNNNNSTPTKWGIKPQSLKSSFDKNQTNTTQDNNNNNNNNHQTNSLTSSQEKKLISSWKPSCKSGLVWDLAVKINGFFKLGDHIEYRIHVITSYSEWFVFRRYNNFLMLDKKLKSLGVIDKKDPLLSLPPKKLRGSSNEVAKERQEGLQQYLSSLLYNYQGIFYSNNFVNVFLNSEVHSQLFQQFISQKDTQISISNSPSSPNLHSSQRSNSPTTSSPPTSLSSSFSPSLR</sequence>
<dbReference type="GO" id="GO:0043130">
    <property type="term" value="F:ubiquitin binding"/>
    <property type="evidence" value="ECO:0007669"/>
    <property type="project" value="InterPro"/>
</dbReference>
<dbReference type="Proteomes" id="UP000695562">
    <property type="component" value="Unassembled WGS sequence"/>
</dbReference>
<dbReference type="InterPro" id="IPR003892">
    <property type="entry name" value="CUE"/>
</dbReference>
<organism evidence="4 5">
    <name type="scientific">Polysphondylium violaceum</name>
    <dbReference type="NCBI Taxonomy" id="133409"/>
    <lineage>
        <taxon>Eukaryota</taxon>
        <taxon>Amoebozoa</taxon>
        <taxon>Evosea</taxon>
        <taxon>Eumycetozoa</taxon>
        <taxon>Dictyostelia</taxon>
        <taxon>Dictyosteliales</taxon>
        <taxon>Dictyosteliaceae</taxon>
        <taxon>Polysphondylium</taxon>
    </lineage>
</organism>
<evidence type="ECO:0000313" key="4">
    <source>
        <dbReference type="EMBL" id="KAF2072311.1"/>
    </source>
</evidence>
<dbReference type="Gene3D" id="3.30.1520.10">
    <property type="entry name" value="Phox-like domain"/>
    <property type="match status" value="1"/>
</dbReference>
<dbReference type="PROSITE" id="PS50003">
    <property type="entry name" value="PH_DOMAIN"/>
    <property type="match status" value="1"/>
</dbReference>
<feature type="compositionally biased region" description="Low complexity" evidence="1">
    <location>
        <begin position="399"/>
        <end position="425"/>
    </location>
</feature>
<feature type="domain" description="PX" evidence="3">
    <location>
        <begin position="484"/>
        <end position="599"/>
    </location>
</feature>
<feature type="compositionally biased region" description="Low complexity" evidence="1">
    <location>
        <begin position="258"/>
        <end position="277"/>
    </location>
</feature>
<dbReference type="CDD" id="cd14279">
    <property type="entry name" value="CUE"/>
    <property type="match status" value="1"/>
</dbReference>
<dbReference type="Pfam" id="PF02845">
    <property type="entry name" value="CUE"/>
    <property type="match status" value="1"/>
</dbReference>
<evidence type="ECO:0000259" key="2">
    <source>
        <dbReference type="PROSITE" id="PS50003"/>
    </source>
</evidence>
<feature type="region of interest" description="Disordered" evidence="1">
    <location>
        <begin position="398"/>
        <end position="470"/>
    </location>
</feature>
<comment type="caution">
    <text evidence="4">The sequence shown here is derived from an EMBL/GenBank/DDBJ whole genome shotgun (WGS) entry which is preliminary data.</text>
</comment>
<dbReference type="OrthoDB" id="93876at2759"/>
<feature type="region of interest" description="Disordered" evidence="1">
    <location>
        <begin position="343"/>
        <end position="379"/>
    </location>
</feature>
<evidence type="ECO:0000256" key="1">
    <source>
        <dbReference type="SAM" id="MobiDB-lite"/>
    </source>
</evidence>
<dbReference type="CDD" id="cd06093">
    <property type="entry name" value="PX_domain"/>
    <property type="match status" value="1"/>
</dbReference>
<dbReference type="InterPro" id="IPR001683">
    <property type="entry name" value="PX_dom"/>
</dbReference>
<dbReference type="Pfam" id="PF00787">
    <property type="entry name" value="PX"/>
    <property type="match status" value="1"/>
</dbReference>
<feature type="compositionally biased region" description="Acidic residues" evidence="1">
    <location>
        <begin position="360"/>
        <end position="375"/>
    </location>
</feature>
<dbReference type="SUPFAM" id="SSF50729">
    <property type="entry name" value="PH domain-like"/>
    <property type="match status" value="1"/>
</dbReference>
<dbReference type="Pfam" id="PF00169">
    <property type="entry name" value="PH"/>
    <property type="match status" value="1"/>
</dbReference>
<dbReference type="InterPro" id="IPR011993">
    <property type="entry name" value="PH-like_dom_sf"/>
</dbReference>
<protein>
    <recommendedName>
        <fullName evidence="6">Phox domain-containing protein</fullName>
    </recommendedName>
</protein>
<keyword evidence="5" id="KW-1185">Reference proteome</keyword>
<dbReference type="AlphaFoldDB" id="A0A8J4Q055"/>
<evidence type="ECO:0000313" key="5">
    <source>
        <dbReference type="Proteomes" id="UP000695562"/>
    </source>
</evidence>
<dbReference type="SMART" id="SM00233">
    <property type="entry name" value="PH"/>
    <property type="match status" value="1"/>
</dbReference>
<dbReference type="PROSITE" id="PS50195">
    <property type="entry name" value="PX"/>
    <property type="match status" value="1"/>
</dbReference>
<dbReference type="EMBL" id="AJWJ01000291">
    <property type="protein sequence ID" value="KAF2072311.1"/>
    <property type="molecule type" value="Genomic_DNA"/>
</dbReference>
<evidence type="ECO:0008006" key="6">
    <source>
        <dbReference type="Google" id="ProtNLM"/>
    </source>
</evidence>
<gene>
    <name evidence="4" type="ORF">CYY_006366</name>
</gene>
<feature type="domain" description="PH" evidence="2">
    <location>
        <begin position="7"/>
        <end position="112"/>
    </location>
</feature>
<feature type="region of interest" description="Disordered" evidence="1">
    <location>
        <begin position="616"/>
        <end position="651"/>
    </location>
</feature>
<dbReference type="Gene3D" id="2.30.29.30">
    <property type="entry name" value="Pleckstrin-homology domain (PH domain)/Phosphotyrosine-binding domain (PTB)"/>
    <property type="match status" value="1"/>
</dbReference>
<proteinExistence type="predicted"/>